<evidence type="ECO:0000256" key="1">
    <source>
        <dbReference type="ARBA" id="ARBA00004651"/>
    </source>
</evidence>
<feature type="domain" description="G-protein coupled receptors family 1 profile" evidence="10">
    <location>
        <begin position="75"/>
        <end position="137"/>
    </location>
</feature>
<keyword evidence="3 9" id="KW-0812">Transmembrane</keyword>
<dbReference type="PROSITE" id="PS50262">
    <property type="entry name" value="G_PROTEIN_RECEP_F1_2"/>
    <property type="match status" value="1"/>
</dbReference>
<dbReference type="STRING" id="400727.A0A2T7PTP1"/>
<evidence type="ECO:0000313" key="12">
    <source>
        <dbReference type="Proteomes" id="UP000245119"/>
    </source>
</evidence>
<accession>A0A2T7PTP1</accession>
<dbReference type="Proteomes" id="UP000245119">
    <property type="component" value="Linkage Group LG2"/>
</dbReference>
<comment type="caution">
    <text evidence="11">The sequence shown here is derived from an EMBL/GenBank/DDBJ whole genome shotgun (WGS) entry which is preliminary data.</text>
</comment>
<keyword evidence="2" id="KW-1003">Cell membrane</keyword>
<keyword evidence="8" id="KW-0807">Transducer</keyword>
<dbReference type="GO" id="GO:0004930">
    <property type="term" value="F:G protein-coupled receptor activity"/>
    <property type="evidence" value="ECO:0007669"/>
    <property type="project" value="UniProtKB-KW"/>
</dbReference>
<dbReference type="Gene3D" id="1.20.1070.10">
    <property type="entry name" value="Rhodopsin 7-helix transmembrane proteins"/>
    <property type="match status" value="1"/>
</dbReference>
<comment type="subcellular location">
    <subcellularLocation>
        <location evidence="1">Cell membrane</location>
        <topology evidence="1">Multi-pass membrane protein</topology>
    </subcellularLocation>
</comment>
<dbReference type="EMBL" id="PZQS01000002">
    <property type="protein sequence ID" value="PVD36750.1"/>
    <property type="molecule type" value="Genomic_DNA"/>
</dbReference>
<evidence type="ECO:0000256" key="8">
    <source>
        <dbReference type="ARBA" id="ARBA00023224"/>
    </source>
</evidence>
<evidence type="ECO:0000256" key="6">
    <source>
        <dbReference type="ARBA" id="ARBA00023136"/>
    </source>
</evidence>
<evidence type="ECO:0000256" key="5">
    <source>
        <dbReference type="ARBA" id="ARBA00023040"/>
    </source>
</evidence>
<keyword evidence="7" id="KW-0675">Receptor</keyword>
<gene>
    <name evidence="11" type="ORF">C0Q70_03740</name>
</gene>
<evidence type="ECO:0000256" key="3">
    <source>
        <dbReference type="ARBA" id="ARBA00022692"/>
    </source>
</evidence>
<protein>
    <recommendedName>
        <fullName evidence="10">G-protein coupled receptors family 1 profile domain-containing protein</fullName>
    </recommendedName>
</protein>
<evidence type="ECO:0000256" key="4">
    <source>
        <dbReference type="ARBA" id="ARBA00022989"/>
    </source>
</evidence>
<dbReference type="GO" id="GO:0005886">
    <property type="term" value="C:plasma membrane"/>
    <property type="evidence" value="ECO:0007669"/>
    <property type="project" value="UniProtKB-SubCell"/>
</dbReference>
<feature type="transmembrane region" description="Helical" evidence="9">
    <location>
        <begin position="95"/>
        <end position="120"/>
    </location>
</feature>
<sequence length="137" mass="14978">MAFGDGNSTHFVPRFIDMSSVLNLSSGDDSVTGIHNAEDSCNGSEAVALDDVVPTSERVTEGLVLLVICIVAVSSNLFLWVVVLRTPELRLPSSYLILCLSFADLLVSAVNMPLTVFTIFRGHWVFSPTRLRSHRLL</sequence>
<keyword evidence="6 9" id="KW-0472">Membrane</keyword>
<dbReference type="PANTHER" id="PTHR24248:SF144">
    <property type="entry name" value="G-PROTEIN COUPLED RECEPTORS FAMILY 1 PROFILE DOMAIN-CONTAINING PROTEIN"/>
    <property type="match status" value="1"/>
</dbReference>
<feature type="transmembrane region" description="Helical" evidence="9">
    <location>
        <begin position="63"/>
        <end position="83"/>
    </location>
</feature>
<name>A0A2T7PTP1_POMCA</name>
<dbReference type="InterPro" id="IPR000276">
    <property type="entry name" value="GPCR_Rhodpsn"/>
</dbReference>
<dbReference type="Pfam" id="PF00001">
    <property type="entry name" value="7tm_1"/>
    <property type="match status" value="1"/>
</dbReference>
<proteinExistence type="predicted"/>
<evidence type="ECO:0000256" key="7">
    <source>
        <dbReference type="ARBA" id="ARBA00023170"/>
    </source>
</evidence>
<dbReference type="CDD" id="cd00637">
    <property type="entry name" value="7tm_classA_rhodopsin-like"/>
    <property type="match status" value="1"/>
</dbReference>
<keyword evidence="12" id="KW-1185">Reference proteome</keyword>
<organism evidence="11 12">
    <name type="scientific">Pomacea canaliculata</name>
    <name type="common">Golden apple snail</name>
    <dbReference type="NCBI Taxonomy" id="400727"/>
    <lineage>
        <taxon>Eukaryota</taxon>
        <taxon>Metazoa</taxon>
        <taxon>Spiralia</taxon>
        <taxon>Lophotrochozoa</taxon>
        <taxon>Mollusca</taxon>
        <taxon>Gastropoda</taxon>
        <taxon>Caenogastropoda</taxon>
        <taxon>Architaenioglossa</taxon>
        <taxon>Ampullarioidea</taxon>
        <taxon>Ampullariidae</taxon>
        <taxon>Pomacea</taxon>
    </lineage>
</organism>
<dbReference type="AlphaFoldDB" id="A0A2T7PTP1"/>
<dbReference type="SUPFAM" id="SSF81321">
    <property type="entry name" value="Family A G protein-coupled receptor-like"/>
    <property type="match status" value="1"/>
</dbReference>
<evidence type="ECO:0000259" key="10">
    <source>
        <dbReference type="PROSITE" id="PS50262"/>
    </source>
</evidence>
<reference evidence="11 12" key="1">
    <citation type="submission" date="2018-04" db="EMBL/GenBank/DDBJ databases">
        <title>The genome of golden apple snail Pomacea canaliculata provides insight into stress tolerance and invasive adaptation.</title>
        <authorList>
            <person name="Liu C."/>
            <person name="Liu B."/>
            <person name="Ren Y."/>
            <person name="Zhang Y."/>
            <person name="Wang H."/>
            <person name="Li S."/>
            <person name="Jiang F."/>
            <person name="Yin L."/>
            <person name="Zhang G."/>
            <person name="Qian W."/>
            <person name="Fan W."/>
        </authorList>
    </citation>
    <scope>NUCLEOTIDE SEQUENCE [LARGE SCALE GENOMIC DNA]</scope>
    <source>
        <strain evidence="11">SZHN2017</strain>
        <tissue evidence="11">Muscle</tissue>
    </source>
</reference>
<dbReference type="PANTHER" id="PTHR24248">
    <property type="entry name" value="ADRENERGIC RECEPTOR-RELATED G-PROTEIN COUPLED RECEPTOR"/>
    <property type="match status" value="1"/>
</dbReference>
<dbReference type="InterPro" id="IPR017452">
    <property type="entry name" value="GPCR_Rhodpsn_7TM"/>
</dbReference>
<keyword evidence="5" id="KW-0297">G-protein coupled receptor</keyword>
<keyword evidence="4 9" id="KW-1133">Transmembrane helix</keyword>
<evidence type="ECO:0000313" key="11">
    <source>
        <dbReference type="EMBL" id="PVD36750.1"/>
    </source>
</evidence>
<evidence type="ECO:0000256" key="9">
    <source>
        <dbReference type="SAM" id="Phobius"/>
    </source>
</evidence>
<evidence type="ECO:0000256" key="2">
    <source>
        <dbReference type="ARBA" id="ARBA00022475"/>
    </source>
</evidence>